<gene>
    <name evidence="2" type="ORF">IMG5_118110</name>
</gene>
<dbReference type="STRING" id="857967.G0QUP0"/>
<accession>G0QUP0</accession>
<dbReference type="EMBL" id="GL983917">
    <property type="protein sequence ID" value="EGR31086.1"/>
    <property type="molecule type" value="Genomic_DNA"/>
</dbReference>
<keyword evidence="3" id="KW-1185">Reference proteome</keyword>
<dbReference type="Proteomes" id="UP000008983">
    <property type="component" value="Unassembled WGS sequence"/>
</dbReference>
<dbReference type="eggNOG" id="ENOG502SM9Z">
    <property type="taxonomic scope" value="Eukaryota"/>
</dbReference>
<dbReference type="RefSeq" id="XP_004034572.1">
    <property type="nucleotide sequence ID" value="XM_004034524.1"/>
</dbReference>
<proteinExistence type="predicted"/>
<feature type="transmembrane region" description="Helical" evidence="1">
    <location>
        <begin position="107"/>
        <end position="129"/>
    </location>
</feature>
<dbReference type="AlphaFoldDB" id="G0QUP0"/>
<keyword evidence="1" id="KW-0812">Transmembrane</keyword>
<keyword evidence="1" id="KW-0472">Membrane</keyword>
<dbReference type="GeneID" id="14907211"/>
<dbReference type="OrthoDB" id="307548at2759"/>
<protein>
    <submittedName>
        <fullName evidence="2">Uncharacterized protein</fullName>
    </submittedName>
</protein>
<dbReference type="InParanoid" id="G0QUP0"/>
<sequence length="220" mass="26838">MSLSLFGLKNNYYKNGIWWFTKILNRAVGEDRYDKIRVYRRTLQNKIYYTRQQMLYEIFIEHPDIAQHIGIYPKIDSTHGFTYQNTYEMYRDFQENTLNSDGSFSQWITLVCGIYVIHVIYSYLIPYYWVSTPLKNEEYTRLRMRDYIASSVLEEIYGIQWAEWAWLPHDFAYNRIRGIQGYMHPDDPRAMCTSTFNRRHKYREHEMERAGDFNHMTYPK</sequence>
<dbReference type="OMA" id="NINSEGW"/>
<evidence type="ECO:0000313" key="2">
    <source>
        <dbReference type="EMBL" id="EGR31086.1"/>
    </source>
</evidence>
<reference evidence="2 3" key="1">
    <citation type="submission" date="2011-07" db="EMBL/GenBank/DDBJ databases">
        <authorList>
            <person name="Coyne R."/>
            <person name="Brami D."/>
            <person name="Johnson J."/>
            <person name="Hostetler J."/>
            <person name="Hannick L."/>
            <person name="Clark T."/>
            <person name="Cassidy-Hanley D."/>
            <person name="Inman J."/>
        </authorList>
    </citation>
    <scope>NUCLEOTIDE SEQUENCE [LARGE SCALE GENOMIC DNA]</scope>
    <source>
        <strain evidence="2 3">G5</strain>
    </source>
</reference>
<evidence type="ECO:0000256" key="1">
    <source>
        <dbReference type="SAM" id="Phobius"/>
    </source>
</evidence>
<name>G0QUP0_ICHMU</name>
<organism evidence="2 3">
    <name type="scientific">Ichthyophthirius multifiliis</name>
    <name type="common">White spot disease agent</name>
    <name type="synonym">Ich</name>
    <dbReference type="NCBI Taxonomy" id="5932"/>
    <lineage>
        <taxon>Eukaryota</taxon>
        <taxon>Sar</taxon>
        <taxon>Alveolata</taxon>
        <taxon>Ciliophora</taxon>
        <taxon>Intramacronucleata</taxon>
        <taxon>Oligohymenophorea</taxon>
        <taxon>Hymenostomatida</taxon>
        <taxon>Ophryoglenina</taxon>
        <taxon>Ichthyophthirius</taxon>
    </lineage>
</organism>
<evidence type="ECO:0000313" key="3">
    <source>
        <dbReference type="Proteomes" id="UP000008983"/>
    </source>
</evidence>
<keyword evidence="1" id="KW-1133">Transmembrane helix</keyword>